<organism evidence="1 2">
    <name type="scientific">Marinobacterium lacunae</name>
    <dbReference type="NCBI Taxonomy" id="1232683"/>
    <lineage>
        <taxon>Bacteria</taxon>
        <taxon>Pseudomonadati</taxon>
        <taxon>Pseudomonadota</taxon>
        <taxon>Gammaproteobacteria</taxon>
        <taxon>Oceanospirillales</taxon>
        <taxon>Oceanospirillaceae</taxon>
        <taxon>Marinobacterium</taxon>
    </lineage>
</organism>
<protein>
    <submittedName>
        <fullName evidence="1">Uncharacterized protein</fullName>
    </submittedName>
</protein>
<evidence type="ECO:0000313" key="1">
    <source>
        <dbReference type="EMBL" id="KEA62858.1"/>
    </source>
</evidence>
<proteinExistence type="predicted"/>
<keyword evidence="2" id="KW-1185">Reference proteome</keyword>
<dbReference type="eggNOG" id="ENOG502ZEBA">
    <property type="taxonomic scope" value="Bacteria"/>
</dbReference>
<reference evidence="1 2" key="1">
    <citation type="submission" date="2014-04" db="EMBL/GenBank/DDBJ databases">
        <title>Marinobacterium kochiensis sp. nov., isolated from sediment sample collected from Kochi backwaters in Kerala, India.</title>
        <authorList>
            <person name="Singh A."/>
            <person name="Pinnaka A.K."/>
        </authorList>
    </citation>
    <scope>NUCLEOTIDE SEQUENCE [LARGE SCALE GENOMIC DNA]</scope>
    <source>
        <strain evidence="1 2">AK27</strain>
    </source>
</reference>
<evidence type="ECO:0000313" key="2">
    <source>
        <dbReference type="Proteomes" id="UP000028252"/>
    </source>
</evidence>
<accession>A0A081FWF3</accession>
<dbReference type="PATRIC" id="fig|1232683.4.peg.2918"/>
<dbReference type="OrthoDB" id="5523793at2"/>
<dbReference type="RefSeq" id="WP_036189891.1">
    <property type="nucleotide sequence ID" value="NZ_JMQN01000045.1"/>
</dbReference>
<dbReference type="STRING" id="1232683.ADIMK_2967"/>
<dbReference type="EMBL" id="JMQN01000045">
    <property type="protein sequence ID" value="KEA62858.1"/>
    <property type="molecule type" value="Genomic_DNA"/>
</dbReference>
<gene>
    <name evidence="1" type="ORF">ADIMK_2967</name>
</gene>
<comment type="caution">
    <text evidence="1">The sequence shown here is derived from an EMBL/GenBank/DDBJ whole genome shotgun (WGS) entry which is preliminary data.</text>
</comment>
<sequence length="268" mass="29854">MHRSTLFGWLRLALLLVLLAILALYVLLSSPRSVDWHEPVQVRIYPINADQRLSTSRYIASLTTESFRDIERFFAREGARYQLALSNPVQVALAPPITALPPVVPQQPSIVEALWWAVRMRLWVWRYDSWSGSDSDVRIFMSFYDPDNPLGSQHSLGLQKGMIGLVNGYAGSERQGINNFVAAHELLHTLGASDKYDMQSGKPLWPDGFADPVQAPLFPQQRAEVMGGRVQVTPGWSLLPPSLDHAVVGAATAIEIGWLAAKEDTPDR</sequence>
<dbReference type="AlphaFoldDB" id="A0A081FWF3"/>
<name>A0A081FWF3_9GAMM</name>
<dbReference type="Proteomes" id="UP000028252">
    <property type="component" value="Unassembled WGS sequence"/>
</dbReference>